<evidence type="ECO:0000313" key="10">
    <source>
        <dbReference type="Proteomes" id="UP001151760"/>
    </source>
</evidence>
<dbReference type="CDD" id="cd09279">
    <property type="entry name" value="RNase_HI_like"/>
    <property type="match status" value="1"/>
</dbReference>
<dbReference type="Pfam" id="PF17917">
    <property type="entry name" value="RT_RNaseH"/>
    <property type="match status" value="1"/>
</dbReference>
<dbReference type="InterPro" id="IPR041373">
    <property type="entry name" value="RT_RNaseH"/>
</dbReference>
<sequence length="343" mass="38217">MDRGRRGSVPKDEEIVSAVLLTKRDGRQKPIHYVSRSLQGAETNYASMEKLTLALVHTARRLRRVAVKGQVLADFLADSLIEINATPERLYTDGASNNEGSRAGLILIAPDDMEYSYVLCLNFSNSNNDVEYEALLAGLRIATEMQVKDINSFLDSKLVASQVEGSYEAKGERMIKYQEKVLELAGAFNRFRITHIPRAENKKANALSKLAAVQFDHLSKEVLVEVLNECSVKVQEKGVLPEDPVGARTLMEKIGNYTIEDGVLYRKSYLVPLMRLGIPAAVIIDNGTQFVTDPFKKWAEKLKIQLISTLVYHPQGNGAVERANRSLLRGIKTRLEKGRISLG</sequence>
<evidence type="ECO:0000256" key="6">
    <source>
        <dbReference type="ARBA" id="ARBA00022918"/>
    </source>
</evidence>
<keyword evidence="10" id="KW-1185">Reference proteome</keyword>
<keyword evidence="2" id="KW-0548">Nucleotidyltransferase</keyword>
<dbReference type="GO" id="GO:0003964">
    <property type="term" value="F:RNA-directed DNA polymerase activity"/>
    <property type="evidence" value="ECO:0007669"/>
    <property type="project" value="UniProtKB-KW"/>
</dbReference>
<protein>
    <submittedName>
        <fullName evidence="9">Reverse transcriptase domain-containing protein</fullName>
    </submittedName>
</protein>
<comment type="caution">
    <text evidence="9">The sequence shown here is derived from an EMBL/GenBank/DDBJ whole genome shotgun (WGS) entry which is preliminary data.</text>
</comment>
<evidence type="ECO:0000313" key="9">
    <source>
        <dbReference type="EMBL" id="GJS72975.1"/>
    </source>
</evidence>
<evidence type="ECO:0000256" key="3">
    <source>
        <dbReference type="ARBA" id="ARBA00022722"/>
    </source>
</evidence>
<gene>
    <name evidence="9" type="ORF">Tco_0705816</name>
</gene>
<dbReference type="PANTHER" id="PTHR48475:SF2">
    <property type="entry name" value="RIBONUCLEASE H"/>
    <property type="match status" value="1"/>
</dbReference>
<dbReference type="InterPro" id="IPR002156">
    <property type="entry name" value="RNaseH_domain"/>
</dbReference>
<keyword evidence="3" id="KW-0540">Nuclease</keyword>
<proteinExistence type="predicted"/>
<dbReference type="PANTHER" id="PTHR48475">
    <property type="entry name" value="RIBONUCLEASE H"/>
    <property type="match status" value="1"/>
</dbReference>
<evidence type="ECO:0000259" key="7">
    <source>
        <dbReference type="PROSITE" id="PS50879"/>
    </source>
</evidence>
<dbReference type="Pfam" id="PF13456">
    <property type="entry name" value="RVT_3"/>
    <property type="match status" value="1"/>
</dbReference>
<evidence type="ECO:0000259" key="8">
    <source>
        <dbReference type="PROSITE" id="PS50994"/>
    </source>
</evidence>
<reference evidence="9" key="2">
    <citation type="submission" date="2022-01" db="EMBL/GenBank/DDBJ databases">
        <authorList>
            <person name="Yamashiro T."/>
            <person name="Shiraishi A."/>
            <person name="Satake H."/>
            <person name="Nakayama K."/>
        </authorList>
    </citation>
    <scope>NUCLEOTIDE SEQUENCE</scope>
</reference>
<keyword evidence="5" id="KW-0378">Hydrolase</keyword>
<dbReference type="SUPFAM" id="SSF56672">
    <property type="entry name" value="DNA/RNA polymerases"/>
    <property type="match status" value="1"/>
</dbReference>
<dbReference type="InterPro" id="IPR043502">
    <property type="entry name" value="DNA/RNA_pol_sf"/>
</dbReference>
<keyword evidence="6 9" id="KW-0695">RNA-directed DNA polymerase</keyword>
<evidence type="ECO:0000256" key="1">
    <source>
        <dbReference type="ARBA" id="ARBA00022679"/>
    </source>
</evidence>
<dbReference type="Proteomes" id="UP001151760">
    <property type="component" value="Unassembled WGS sequence"/>
</dbReference>
<dbReference type="EMBL" id="BQNB010010119">
    <property type="protein sequence ID" value="GJS72975.1"/>
    <property type="molecule type" value="Genomic_DNA"/>
</dbReference>
<reference evidence="9" key="1">
    <citation type="journal article" date="2022" name="Int. J. Mol. Sci.">
        <title>Draft Genome of Tanacetum Coccineum: Genomic Comparison of Closely Related Tanacetum-Family Plants.</title>
        <authorList>
            <person name="Yamashiro T."/>
            <person name="Shiraishi A."/>
            <person name="Nakayama K."/>
            <person name="Satake H."/>
        </authorList>
    </citation>
    <scope>NUCLEOTIDE SEQUENCE</scope>
</reference>
<dbReference type="Gene3D" id="3.30.420.10">
    <property type="entry name" value="Ribonuclease H-like superfamily/Ribonuclease H"/>
    <property type="match status" value="2"/>
</dbReference>
<evidence type="ECO:0000256" key="2">
    <source>
        <dbReference type="ARBA" id="ARBA00022695"/>
    </source>
</evidence>
<evidence type="ECO:0000256" key="4">
    <source>
        <dbReference type="ARBA" id="ARBA00022759"/>
    </source>
</evidence>
<keyword evidence="4" id="KW-0255">Endonuclease</keyword>
<feature type="domain" description="RNase H type-1" evidence="7">
    <location>
        <begin position="84"/>
        <end position="213"/>
    </location>
</feature>
<dbReference type="PROSITE" id="PS50879">
    <property type="entry name" value="RNASE_H_1"/>
    <property type="match status" value="1"/>
</dbReference>
<organism evidence="9 10">
    <name type="scientific">Tanacetum coccineum</name>
    <dbReference type="NCBI Taxonomy" id="301880"/>
    <lineage>
        <taxon>Eukaryota</taxon>
        <taxon>Viridiplantae</taxon>
        <taxon>Streptophyta</taxon>
        <taxon>Embryophyta</taxon>
        <taxon>Tracheophyta</taxon>
        <taxon>Spermatophyta</taxon>
        <taxon>Magnoliopsida</taxon>
        <taxon>eudicotyledons</taxon>
        <taxon>Gunneridae</taxon>
        <taxon>Pentapetalae</taxon>
        <taxon>asterids</taxon>
        <taxon>campanulids</taxon>
        <taxon>Asterales</taxon>
        <taxon>Asteraceae</taxon>
        <taxon>Asteroideae</taxon>
        <taxon>Anthemideae</taxon>
        <taxon>Anthemidinae</taxon>
        <taxon>Tanacetum</taxon>
    </lineage>
</organism>
<dbReference type="InterPro" id="IPR012337">
    <property type="entry name" value="RNaseH-like_sf"/>
</dbReference>
<dbReference type="SUPFAM" id="SSF53098">
    <property type="entry name" value="Ribonuclease H-like"/>
    <property type="match status" value="2"/>
</dbReference>
<feature type="domain" description="Integrase catalytic" evidence="8">
    <location>
        <begin position="193"/>
        <end position="343"/>
    </location>
</feature>
<keyword evidence="1" id="KW-0808">Transferase</keyword>
<accession>A0ABQ4Y5N0</accession>
<name>A0ABQ4Y5N0_9ASTR</name>
<dbReference type="InterPro" id="IPR001584">
    <property type="entry name" value="Integrase_cat-core"/>
</dbReference>
<evidence type="ECO:0000256" key="5">
    <source>
        <dbReference type="ARBA" id="ARBA00022801"/>
    </source>
</evidence>
<dbReference type="InterPro" id="IPR036397">
    <property type="entry name" value="RNaseH_sf"/>
</dbReference>
<dbReference type="PROSITE" id="PS50994">
    <property type="entry name" value="INTEGRASE"/>
    <property type="match status" value="1"/>
</dbReference>